<name>A0ACC0L1P0_CHOFU</name>
<keyword evidence="2" id="KW-1185">Reference proteome</keyword>
<proteinExistence type="predicted"/>
<sequence>MLGNPIRCCCHARHLSPNVFDITNSNLKNFIAGFGTHKACCSKDKGCSNVPQTENRNIEPWPKPDPPPPSWRCECPRDPQPVNYDPYRIKVPEIVVPPLPGGEAKWTGVVFTTTGPGQQTGEEPGVLGQKQSAAPQGMPPAAKEDDTQQEGFFTMLKNLLNKAKKGRGRTPMSTVDALKVQIHYELPTDAAELFKNACVTFGTDPNFAPLRDLFQNSPVVHPDYWKEQPTKKQLADPLGEAIPRLGYHGRNKYKFAFHEPWKPLDRMTLLEQAEKEENELSTVTGAVATAEKEA</sequence>
<dbReference type="EMBL" id="CM046109">
    <property type="protein sequence ID" value="KAI8442437.1"/>
    <property type="molecule type" value="Genomic_DNA"/>
</dbReference>
<gene>
    <name evidence="1" type="ORF">MSG28_005950</name>
</gene>
<comment type="caution">
    <text evidence="1">The sequence shown here is derived from an EMBL/GenBank/DDBJ whole genome shotgun (WGS) entry which is preliminary data.</text>
</comment>
<dbReference type="Proteomes" id="UP001064048">
    <property type="component" value="Chromosome 9"/>
</dbReference>
<accession>A0ACC0L1P0</accession>
<evidence type="ECO:0000313" key="1">
    <source>
        <dbReference type="EMBL" id="KAI8442437.1"/>
    </source>
</evidence>
<protein>
    <submittedName>
        <fullName evidence="1">Uncharacterized protein</fullName>
    </submittedName>
</protein>
<organism evidence="1 2">
    <name type="scientific">Choristoneura fumiferana</name>
    <name type="common">Spruce budworm moth</name>
    <name type="synonym">Archips fumiferana</name>
    <dbReference type="NCBI Taxonomy" id="7141"/>
    <lineage>
        <taxon>Eukaryota</taxon>
        <taxon>Metazoa</taxon>
        <taxon>Ecdysozoa</taxon>
        <taxon>Arthropoda</taxon>
        <taxon>Hexapoda</taxon>
        <taxon>Insecta</taxon>
        <taxon>Pterygota</taxon>
        <taxon>Neoptera</taxon>
        <taxon>Endopterygota</taxon>
        <taxon>Lepidoptera</taxon>
        <taxon>Glossata</taxon>
        <taxon>Ditrysia</taxon>
        <taxon>Tortricoidea</taxon>
        <taxon>Tortricidae</taxon>
        <taxon>Tortricinae</taxon>
        <taxon>Choristoneura</taxon>
    </lineage>
</organism>
<evidence type="ECO:0000313" key="2">
    <source>
        <dbReference type="Proteomes" id="UP001064048"/>
    </source>
</evidence>
<reference evidence="1 2" key="1">
    <citation type="journal article" date="2022" name="Genome Biol. Evol.">
        <title>The Spruce Budworm Genome: Reconstructing the Evolutionary History of Antifreeze Proteins.</title>
        <authorList>
            <person name="Beliveau C."/>
            <person name="Gagne P."/>
            <person name="Picq S."/>
            <person name="Vernygora O."/>
            <person name="Keeling C.I."/>
            <person name="Pinkney K."/>
            <person name="Doucet D."/>
            <person name="Wen F."/>
            <person name="Johnston J.S."/>
            <person name="Maaroufi H."/>
            <person name="Boyle B."/>
            <person name="Laroche J."/>
            <person name="Dewar K."/>
            <person name="Juretic N."/>
            <person name="Blackburn G."/>
            <person name="Nisole A."/>
            <person name="Brunet B."/>
            <person name="Brandao M."/>
            <person name="Lumley L."/>
            <person name="Duan J."/>
            <person name="Quan G."/>
            <person name="Lucarotti C.J."/>
            <person name="Roe A.D."/>
            <person name="Sperling F.A.H."/>
            <person name="Levesque R.C."/>
            <person name="Cusson M."/>
        </authorList>
    </citation>
    <scope>NUCLEOTIDE SEQUENCE [LARGE SCALE GENOMIC DNA]</scope>
    <source>
        <strain evidence="1">Glfc:IPQL:Cfum</strain>
    </source>
</reference>